<dbReference type="AlphaFoldDB" id="A0A8E2E3E9"/>
<name>A0A8E2E3E9_9PEZI</name>
<evidence type="ECO:0000313" key="3">
    <source>
        <dbReference type="Proteomes" id="UP000250266"/>
    </source>
</evidence>
<accession>A0A8E2E3E9</accession>
<feature type="region of interest" description="Disordered" evidence="1">
    <location>
        <begin position="1"/>
        <end position="27"/>
    </location>
</feature>
<feature type="region of interest" description="Disordered" evidence="1">
    <location>
        <begin position="96"/>
        <end position="124"/>
    </location>
</feature>
<protein>
    <submittedName>
        <fullName evidence="2">Uncharacterized protein</fullName>
    </submittedName>
</protein>
<evidence type="ECO:0000256" key="1">
    <source>
        <dbReference type="SAM" id="MobiDB-lite"/>
    </source>
</evidence>
<proteinExistence type="predicted"/>
<dbReference type="EMBL" id="KV745197">
    <property type="protein sequence ID" value="OCK76587.1"/>
    <property type="molecule type" value="Genomic_DNA"/>
</dbReference>
<keyword evidence="3" id="KW-1185">Reference proteome</keyword>
<sequence>MHRASSAQIRPLSRPKNPTITNRDSKRFLTPQPAHALSHLQQTHHLQQQQTSIPVMGPVQVTPQGLHAIRRKLRSQQRNVSDEQLRDPIIQQTLMKQQQMLTQQNQKNETDSESSTNAPGQMDPLQTDLIQQGIQMTPDQTANARRVAAVKAKVRVERVGMPQAIKSHSRE</sequence>
<dbReference type="Proteomes" id="UP000250266">
    <property type="component" value="Unassembled WGS sequence"/>
</dbReference>
<feature type="compositionally biased region" description="Low complexity" evidence="1">
    <location>
        <begin position="96"/>
        <end position="107"/>
    </location>
</feature>
<evidence type="ECO:0000313" key="2">
    <source>
        <dbReference type="EMBL" id="OCK76587.1"/>
    </source>
</evidence>
<reference evidence="2 3" key="1">
    <citation type="journal article" date="2016" name="Nat. Commun.">
        <title>Ectomycorrhizal ecology is imprinted in the genome of the dominant symbiotic fungus Cenococcum geophilum.</title>
        <authorList>
            <consortium name="DOE Joint Genome Institute"/>
            <person name="Peter M."/>
            <person name="Kohler A."/>
            <person name="Ohm R.A."/>
            <person name="Kuo A."/>
            <person name="Krutzmann J."/>
            <person name="Morin E."/>
            <person name="Arend M."/>
            <person name="Barry K.W."/>
            <person name="Binder M."/>
            <person name="Choi C."/>
            <person name="Clum A."/>
            <person name="Copeland A."/>
            <person name="Grisel N."/>
            <person name="Haridas S."/>
            <person name="Kipfer T."/>
            <person name="LaButti K."/>
            <person name="Lindquist E."/>
            <person name="Lipzen A."/>
            <person name="Maire R."/>
            <person name="Meier B."/>
            <person name="Mihaltcheva S."/>
            <person name="Molinier V."/>
            <person name="Murat C."/>
            <person name="Poggeler S."/>
            <person name="Quandt C.A."/>
            <person name="Sperisen C."/>
            <person name="Tritt A."/>
            <person name="Tisserant E."/>
            <person name="Crous P.W."/>
            <person name="Henrissat B."/>
            <person name="Nehls U."/>
            <person name="Egli S."/>
            <person name="Spatafora J.W."/>
            <person name="Grigoriev I.V."/>
            <person name="Martin F.M."/>
        </authorList>
    </citation>
    <scope>NUCLEOTIDE SEQUENCE [LARGE SCALE GENOMIC DNA]</scope>
    <source>
        <strain evidence="2 3">CBS 459.81</strain>
    </source>
</reference>
<organism evidence="2 3">
    <name type="scientific">Lepidopterella palustris CBS 459.81</name>
    <dbReference type="NCBI Taxonomy" id="1314670"/>
    <lineage>
        <taxon>Eukaryota</taxon>
        <taxon>Fungi</taxon>
        <taxon>Dikarya</taxon>
        <taxon>Ascomycota</taxon>
        <taxon>Pezizomycotina</taxon>
        <taxon>Dothideomycetes</taxon>
        <taxon>Pleosporomycetidae</taxon>
        <taxon>Mytilinidiales</taxon>
        <taxon>Argynnaceae</taxon>
        <taxon>Lepidopterella</taxon>
    </lineage>
</organism>
<gene>
    <name evidence="2" type="ORF">K432DRAFT_141279</name>
</gene>